<dbReference type="AlphaFoldDB" id="A0A423UJG4"/>
<sequence length="331" mass="33994">MRTAACAAMLAACVLALALAAPRSAEALEGISGTCYVACTNAHIDGPDGGNVFEVTFPQYGISATGYCISGSVYGTPLPGTYPFSGEPAGDGGFQITVNCRGAGMYENHYSPYGAQNVGGFKIRPFGAMEVLKRSAAPDVTDNNACYRLAGAVYGVYADEACTSQVLALTTDAAGRARSECVLAPGRYWVREKAAPEGYLPDPGVYPVDLAQEDCRTGTVPAVRVADAPLVAPVDILVQKADRETGVPLPLGDASLAGATFTVEHYAGRYASLGEIAAAGAQPARTWDVVTDEQGRASVGTGDLPGNGSGGSGLPLGTVVVREVQAPRGYL</sequence>
<protein>
    <recommendedName>
        <fullName evidence="3">SpaA-like prealbumin fold domain-containing protein</fullName>
    </recommendedName>
</protein>
<dbReference type="Gene3D" id="2.60.40.10">
    <property type="entry name" value="Immunoglobulins"/>
    <property type="match status" value="2"/>
</dbReference>
<dbReference type="GO" id="GO:0005975">
    <property type="term" value="P:carbohydrate metabolic process"/>
    <property type="evidence" value="ECO:0007669"/>
    <property type="project" value="UniProtKB-ARBA"/>
</dbReference>
<organism evidence="4 5">
    <name type="scientific">Gordonibacter urolithinfaciens</name>
    <dbReference type="NCBI Taxonomy" id="1335613"/>
    <lineage>
        <taxon>Bacteria</taxon>
        <taxon>Bacillati</taxon>
        <taxon>Actinomycetota</taxon>
        <taxon>Coriobacteriia</taxon>
        <taxon>Eggerthellales</taxon>
        <taxon>Eggerthellaceae</taxon>
        <taxon>Gordonibacter</taxon>
    </lineage>
</organism>
<dbReference type="EMBL" id="QIBW01000009">
    <property type="protein sequence ID" value="ROT89481.1"/>
    <property type="molecule type" value="Genomic_DNA"/>
</dbReference>
<evidence type="ECO:0000256" key="2">
    <source>
        <dbReference type="SAM" id="SignalP"/>
    </source>
</evidence>
<evidence type="ECO:0000256" key="1">
    <source>
        <dbReference type="SAM" id="MobiDB-lite"/>
    </source>
</evidence>
<gene>
    <name evidence="4" type="ORF">DMP12_08560</name>
</gene>
<reference evidence="5" key="1">
    <citation type="submission" date="2018-05" db="EMBL/GenBank/DDBJ databases">
        <title>Genome Sequencing of selected type strains of the family Eggerthellaceae.</title>
        <authorList>
            <person name="Danylec N."/>
            <person name="Stoll D.A."/>
            <person name="Doetsch A."/>
            <person name="Huch M."/>
        </authorList>
    </citation>
    <scope>NUCLEOTIDE SEQUENCE [LARGE SCALE GENOMIC DNA]</scope>
    <source>
        <strain evidence="5">DSM 27213</strain>
    </source>
</reference>
<evidence type="ECO:0000259" key="3">
    <source>
        <dbReference type="Pfam" id="PF17802"/>
    </source>
</evidence>
<dbReference type="Pfam" id="PF17802">
    <property type="entry name" value="SpaA"/>
    <property type="match status" value="1"/>
</dbReference>
<accession>A0A423UJG4</accession>
<feature type="non-terminal residue" evidence="4">
    <location>
        <position position="331"/>
    </location>
</feature>
<feature type="compositionally biased region" description="Gly residues" evidence="1">
    <location>
        <begin position="303"/>
        <end position="314"/>
    </location>
</feature>
<feature type="region of interest" description="Disordered" evidence="1">
    <location>
        <begin position="295"/>
        <end position="316"/>
    </location>
</feature>
<evidence type="ECO:0000313" key="4">
    <source>
        <dbReference type="EMBL" id="ROT89481.1"/>
    </source>
</evidence>
<dbReference type="InterPro" id="IPR041033">
    <property type="entry name" value="SpaA_PFL_dom_1"/>
</dbReference>
<name>A0A423UJG4_9ACTN</name>
<proteinExistence type="predicted"/>
<feature type="domain" description="SpaA-like prealbumin fold" evidence="3">
    <location>
        <begin position="141"/>
        <end position="214"/>
    </location>
</feature>
<comment type="caution">
    <text evidence="4">The sequence shown here is derived from an EMBL/GenBank/DDBJ whole genome shotgun (WGS) entry which is preliminary data.</text>
</comment>
<evidence type="ECO:0000313" key="5">
    <source>
        <dbReference type="Proteomes" id="UP000285258"/>
    </source>
</evidence>
<dbReference type="Proteomes" id="UP000285258">
    <property type="component" value="Unassembled WGS sequence"/>
</dbReference>
<dbReference type="InterPro" id="IPR013783">
    <property type="entry name" value="Ig-like_fold"/>
</dbReference>
<feature type="chain" id="PRO_5019353311" description="SpaA-like prealbumin fold domain-containing protein" evidence="2">
    <location>
        <begin position="28"/>
        <end position="331"/>
    </location>
</feature>
<keyword evidence="2" id="KW-0732">Signal</keyword>
<feature type="signal peptide" evidence="2">
    <location>
        <begin position="1"/>
        <end position="27"/>
    </location>
</feature>